<dbReference type="PANTHER" id="PTHR20941">
    <property type="entry name" value="FOLATE SYNTHESIS PROTEINS"/>
    <property type="match status" value="1"/>
</dbReference>
<keyword evidence="7" id="KW-0479">Metal-binding</keyword>
<evidence type="ECO:0000256" key="8">
    <source>
        <dbReference type="ARBA" id="ARBA00022842"/>
    </source>
</evidence>
<keyword evidence="6 11" id="KW-0808">Transferase</keyword>
<dbReference type="InterPro" id="IPR000489">
    <property type="entry name" value="Pterin-binding_dom"/>
</dbReference>
<name>A0ABY7M3N7_9CHLR</name>
<protein>
    <recommendedName>
        <fullName evidence="5">dihydropteroate synthase</fullName>
        <ecNumber evidence="5">2.5.1.15</ecNumber>
    </recommendedName>
</protein>
<evidence type="ECO:0000256" key="5">
    <source>
        <dbReference type="ARBA" id="ARBA00012458"/>
    </source>
</evidence>
<gene>
    <name evidence="11" type="primary">folP</name>
    <name evidence="11" type="ORF">O0235_10325</name>
</gene>
<evidence type="ECO:0000313" key="11">
    <source>
        <dbReference type="EMBL" id="WBL35184.1"/>
    </source>
</evidence>
<evidence type="ECO:0000256" key="1">
    <source>
        <dbReference type="ARBA" id="ARBA00000012"/>
    </source>
</evidence>
<organism evidence="11 12">
    <name type="scientific">Tepidiforma flava</name>
    <dbReference type="NCBI Taxonomy" id="3004094"/>
    <lineage>
        <taxon>Bacteria</taxon>
        <taxon>Bacillati</taxon>
        <taxon>Chloroflexota</taxon>
        <taxon>Tepidiformia</taxon>
        <taxon>Tepidiformales</taxon>
        <taxon>Tepidiformaceae</taxon>
        <taxon>Tepidiforma</taxon>
    </lineage>
</organism>
<dbReference type="InterPro" id="IPR045031">
    <property type="entry name" value="DHP_synth-like"/>
</dbReference>
<feature type="domain" description="Pterin-binding" evidence="10">
    <location>
        <begin position="33"/>
        <end position="281"/>
    </location>
</feature>
<evidence type="ECO:0000313" key="12">
    <source>
        <dbReference type="Proteomes" id="UP001212803"/>
    </source>
</evidence>
<sequence>MTRHPGMPWPPQRAFRAPAAVIRGREFRWGERTFVMGIINVTPDSFSGDGLGADPDPAAAAALARRFEAEGADILDIGAESSRPGAEELDPAEELRRLLPSLRAVREATALPISVDTYHAAVAAAALDAGADAVNDIWGLRRDPEMAAVVARARGHLIAMHNQRGRTFRDVAGDIAAGFDATLEIAAAAGIPADRIILDPGFGFGWTPEQNLEMLRRLPEFWRFELPLLVGTSRKSTIGYILDAPVDQRLEGTAATVALAIAAGADIVRVHDVAAMRRVARVADAVVRANWRYHPPA</sequence>
<keyword evidence="8" id="KW-0460">Magnesium</keyword>
<comment type="pathway">
    <text evidence="3">Cofactor biosynthesis; tetrahydrofolate biosynthesis; 7,8-dihydrofolate from 2-amino-4-hydroxy-6-hydroxymethyl-7,8-dihydropteridine diphosphate and 4-aminobenzoate: step 1/2.</text>
</comment>
<proteinExistence type="inferred from homology"/>
<dbReference type="PROSITE" id="PS50972">
    <property type="entry name" value="PTERIN_BINDING"/>
    <property type="match status" value="1"/>
</dbReference>
<reference evidence="11 12" key="1">
    <citation type="journal article" date="2023" name="ISME J.">
        <title>Thermophilic Dehalococcoidia with unusual traits shed light on an unexpected past.</title>
        <authorList>
            <person name="Palmer M."/>
            <person name="Covington J.K."/>
            <person name="Zhou E.M."/>
            <person name="Thomas S.C."/>
            <person name="Habib N."/>
            <person name="Seymour C.O."/>
            <person name="Lai D."/>
            <person name="Johnston J."/>
            <person name="Hashimi A."/>
            <person name="Jiao J.Y."/>
            <person name="Muok A.R."/>
            <person name="Liu L."/>
            <person name="Xian W.D."/>
            <person name="Zhi X.Y."/>
            <person name="Li M.M."/>
            <person name="Silva L.P."/>
            <person name="Bowen B.P."/>
            <person name="Louie K."/>
            <person name="Briegel A."/>
            <person name="Pett-Ridge J."/>
            <person name="Weber P.K."/>
            <person name="Tocheva E.I."/>
            <person name="Woyke T."/>
            <person name="Northen T.R."/>
            <person name="Mayali X."/>
            <person name="Li W.J."/>
            <person name="Hedlund B.P."/>
        </authorList>
    </citation>
    <scope>NUCLEOTIDE SEQUENCE [LARGE SCALE GENOMIC DNA]</scope>
    <source>
        <strain evidence="11 12">YIM 72310</strain>
    </source>
</reference>
<dbReference type="CDD" id="cd00739">
    <property type="entry name" value="DHPS"/>
    <property type="match status" value="1"/>
</dbReference>
<evidence type="ECO:0000256" key="3">
    <source>
        <dbReference type="ARBA" id="ARBA00004763"/>
    </source>
</evidence>
<dbReference type="SUPFAM" id="SSF51717">
    <property type="entry name" value="Dihydropteroate synthetase-like"/>
    <property type="match status" value="1"/>
</dbReference>
<dbReference type="Proteomes" id="UP001212803">
    <property type="component" value="Chromosome"/>
</dbReference>
<evidence type="ECO:0000256" key="9">
    <source>
        <dbReference type="ARBA" id="ARBA00022909"/>
    </source>
</evidence>
<comment type="catalytic activity">
    <reaction evidence="1">
        <text>(7,8-dihydropterin-6-yl)methyl diphosphate + 4-aminobenzoate = 7,8-dihydropteroate + diphosphate</text>
        <dbReference type="Rhea" id="RHEA:19949"/>
        <dbReference type="ChEBI" id="CHEBI:17836"/>
        <dbReference type="ChEBI" id="CHEBI:17839"/>
        <dbReference type="ChEBI" id="CHEBI:33019"/>
        <dbReference type="ChEBI" id="CHEBI:72950"/>
        <dbReference type="EC" id="2.5.1.15"/>
    </reaction>
</comment>
<dbReference type="RefSeq" id="WP_270055712.1">
    <property type="nucleotide sequence ID" value="NZ_CP115149.1"/>
</dbReference>
<dbReference type="EMBL" id="CP115149">
    <property type="protein sequence ID" value="WBL35184.1"/>
    <property type="molecule type" value="Genomic_DNA"/>
</dbReference>
<keyword evidence="9" id="KW-0289">Folate biosynthesis</keyword>
<dbReference type="Pfam" id="PF00809">
    <property type="entry name" value="Pterin_bind"/>
    <property type="match status" value="1"/>
</dbReference>
<dbReference type="Gene3D" id="3.20.20.20">
    <property type="entry name" value="Dihydropteroate synthase-like"/>
    <property type="match status" value="1"/>
</dbReference>
<evidence type="ECO:0000259" key="10">
    <source>
        <dbReference type="PROSITE" id="PS50972"/>
    </source>
</evidence>
<evidence type="ECO:0000256" key="4">
    <source>
        <dbReference type="ARBA" id="ARBA00009503"/>
    </source>
</evidence>
<dbReference type="PROSITE" id="PS00793">
    <property type="entry name" value="DHPS_2"/>
    <property type="match status" value="1"/>
</dbReference>
<evidence type="ECO:0000256" key="7">
    <source>
        <dbReference type="ARBA" id="ARBA00022723"/>
    </source>
</evidence>
<dbReference type="EC" id="2.5.1.15" evidence="5"/>
<dbReference type="InterPro" id="IPR006390">
    <property type="entry name" value="DHP_synth_dom"/>
</dbReference>
<keyword evidence="12" id="KW-1185">Reference proteome</keyword>
<dbReference type="NCBIfam" id="TIGR01496">
    <property type="entry name" value="DHPS"/>
    <property type="match status" value="1"/>
</dbReference>
<dbReference type="PANTHER" id="PTHR20941:SF1">
    <property type="entry name" value="FOLIC ACID SYNTHESIS PROTEIN FOL1"/>
    <property type="match status" value="1"/>
</dbReference>
<comment type="cofactor">
    <cofactor evidence="2">
        <name>Mg(2+)</name>
        <dbReference type="ChEBI" id="CHEBI:18420"/>
    </cofactor>
</comment>
<dbReference type="GO" id="GO:0004156">
    <property type="term" value="F:dihydropteroate synthase activity"/>
    <property type="evidence" value="ECO:0007669"/>
    <property type="project" value="UniProtKB-EC"/>
</dbReference>
<dbReference type="InterPro" id="IPR011005">
    <property type="entry name" value="Dihydropteroate_synth-like_sf"/>
</dbReference>
<evidence type="ECO:0000256" key="2">
    <source>
        <dbReference type="ARBA" id="ARBA00001946"/>
    </source>
</evidence>
<evidence type="ECO:0000256" key="6">
    <source>
        <dbReference type="ARBA" id="ARBA00022679"/>
    </source>
</evidence>
<comment type="similarity">
    <text evidence="4">Belongs to the DHPS family.</text>
</comment>
<accession>A0ABY7M3N7</accession>